<dbReference type="Pfam" id="PF12796">
    <property type="entry name" value="Ank_2"/>
    <property type="match status" value="1"/>
</dbReference>
<dbReference type="InterPro" id="IPR002110">
    <property type="entry name" value="Ankyrin_rpt"/>
</dbReference>
<dbReference type="PROSITE" id="PS50088">
    <property type="entry name" value="ANK_REPEAT"/>
    <property type="match status" value="1"/>
</dbReference>
<dbReference type="PANTHER" id="PTHR24171">
    <property type="entry name" value="ANKYRIN REPEAT DOMAIN-CONTAINING PROTEIN 39-RELATED"/>
    <property type="match status" value="1"/>
</dbReference>
<dbReference type="Gene3D" id="1.25.40.20">
    <property type="entry name" value="Ankyrin repeat-containing domain"/>
    <property type="match status" value="1"/>
</dbReference>
<keyword evidence="5" id="KW-1185">Reference proteome</keyword>
<evidence type="ECO:0000313" key="4">
    <source>
        <dbReference type="EMBL" id="OCK72873.1"/>
    </source>
</evidence>
<dbReference type="Proteomes" id="UP000250266">
    <property type="component" value="Unassembled WGS sequence"/>
</dbReference>
<feature type="non-terminal residue" evidence="4">
    <location>
        <position position="1"/>
    </location>
</feature>
<dbReference type="SUPFAM" id="SSF48403">
    <property type="entry name" value="Ankyrin repeat"/>
    <property type="match status" value="1"/>
</dbReference>
<sequence>RTPLSWAAKNGHEAVVQLLLDTGKVKVDSKDWYGQTPLSLAAGHEALVKLLKNAFIYT</sequence>
<keyword evidence="1" id="KW-0677">Repeat</keyword>
<dbReference type="PROSITE" id="PS50297">
    <property type="entry name" value="ANK_REP_REGION"/>
    <property type="match status" value="1"/>
</dbReference>
<dbReference type="InterPro" id="IPR036770">
    <property type="entry name" value="Ankyrin_rpt-contain_sf"/>
</dbReference>
<protein>
    <recommendedName>
        <fullName evidence="6">Ankyrin</fullName>
    </recommendedName>
</protein>
<proteinExistence type="predicted"/>
<evidence type="ECO:0000256" key="1">
    <source>
        <dbReference type="ARBA" id="ARBA00022737"/>
    </source>
</evidence>
<gene>
    <name evidence="4" type="ORF">K432DRAFT_452233</name>
</gene>
<evidence type="ECO:0000256" key="3">
    <source>
        <dbReference type="PROSITE-ProRule" id="PRU00023"/>
    </source>
</evidence>
<evidence type="ECO:0000256" key="2">
    <source>
        <dbReference type="ARBA" id="ARBA00023043"/>
    </source>
</evidence>
<dbReference type="OrthoDB" id="341259at2759"/>
<organism evidence="4 5">
    <name type="scientific">Lepidopterella palustris CBS 459.81</name>
    <dbReference type="NCBI Taxonomy" id="1314670"/>
    <lineage>
        <taxon>Eukaryota</taxon>
        <taxon>Fungi</taxon>
        <taxon>Dikarya</taxon>
        <taxon>Ascomycota</taxon>
        <taxon>Pezizomycotina</taxon>
        <taxon>Dothideomycetes</taxon>
        <taxon>Pleosporomycetidae</taxon>
        <taxon>Mytilinidiales</taxon>
        <taxon>Argynnaceae</taxon>
        <taxon>Lepidopterella</taxon>
    </lineage>
</organism>
<dbReference type="EMBL" id="KV746264">
    <property type="protein sequence ID" value="OCK72873.1"/>
    <property type="molecule type" value="Genomic_DNA"/>
</dbReference>
<evidence type="ECO:0000313" key="5">
    <source>
        <dbReference type="Proteomes" id="UP000250266"/>
    </source>
</evidence>
<dbReference type="AlphaFoldDB" id="A0A8E2J816"/>
<feature type="repeat" description="ANK" evidence="3">
    <location>
        <begin position="1"/>
        <end position="23"/>
    </location>
</feature>
<reference evidence="4 5" key="1">
    <citation type="journal article" date="2016" name="Nat. Commun.">
        <title>Ectomycorrhizal ecology is imprinted in the genome of the dominant symbiotic fungus Cenococcum geophilum.</title>
        <authorList>
            <consortium name="DOE Joint Genome Institute"/>
            <person name="Peter M."/>
            <person name="Kohler A."/>
            <person name="Ohm R.A."/>
            <person name="Kuo A."/>
            <person name="Krutzmann J."/>
            <person name="Morin E."/>
            <person name="Arend M."/>
            <person name="Barry K.W."/>
            <person name="Binder M."/>
            <person name="Choi C."/>
            <person name="Clum A."/>
            <person name="Copeland A."/>
            <person name="Grisel N."/>
            <person name="Haridas S."/>
            <person name="Kipfer T."/>
            <person name="LaButti K."/>
            <person name="Lindquist E."/>
            <person name="Lipzen A."/>
            <person name="Maire R."/>
            <person name="Meier B."/>
            <person name="Mihaltcheva S."/>
            <person name="Molinier V."/>
            <person name="Murat C."/>
            <person name="Poggeler S."/>
            <person name="Quandt C.A."/>
            <person name="Sperisen C."/>
            <person name="Tritt A."/>
            <person name="Tisserant E."/>
            <person name="Crous P.W."/>
            <person name="Henrissat B."/>
            <person name="Nehls U."/>
            <person name="Egli S."/>
            <person name="Spatafora J.W."/>
            <person name="Grigoriev I.V."/>
            <person name="Martin F.M."/>
        </authorList>
    </citation>
    <scope>NUCLEOTIDE SEQUENCE [LARGE SCALE GENOMIC DNA]</scope>
    <source>
        <strain evidence="4 5">CBS 459.81</strain>
    </source>
</reference>
<name>A0A8E2J816_9PEZI</name>
<accession>A0A8E2J816</accession>
<keyword evidence="2 3" id="KW-0040">ANK repeat</keyword>
<evidence type="ECO:0008006" key="6">
    <source>
        <dbReference type="Google" id="ProtNLM"/>
    </source>
</evidence>